<proteinExistence type="predicted"/>
<protein>
    <submittedName>
        <fullName evidence="1">Uncharacterized protein</fullName>
    </submittedName>
</protein>
<dbReference type="EMBL" id="MCFG01000048">
    <property type="protein sequence ID" value="ORX84654.1"/>
    <property type="molecule type" value="Genomic_DNA"/>
</dbReference>
<keyword evidence="2" id="KW-1185">Reference proteome</keyword>
<dbReference type="Proteomes" id="UP000193944">
    <property type="component" value="Unassembled WGS sequence"/>
</dbReference>
<name>A0A1Y1XGZ8_9FUNG</name>
<comment type="caution">
    <text evidence="1">The sequence shown here is derived from an EMBL/GenBank/DDBJ whole genome shotgun (WGS) entry which is preliminary data.</text>
</comment>
<accession>A0A1Y1XGZ8</accession>
<reference evidence="1 2" key="1">
    <citation type="submission" date="2016-08" db="EMBL/GenBank/DDBJ databases">
        <title>A Parts List for Fungal Cellulosomes Revealed by Comparative Genomics.</title>
        <authorList>
            <consortium name="DOE Joint Genome Institute"/>
            <person name="Haitjema C.H."/>
            <person name="Gilmore S.P."/>
            <person name="Henske J.K."/>
            <person name="Solomon K.V."/>
            <person name="De Groot R."/>
            <person name="Kuo A."/>
            <person name="Mondo S.J."/>
            <person name="Salamov A.A."/>
            <person name="Labutti K."/>
            <person name="Zhao Z."/>
            <person name="Chiniquy J."/>
            <person name="Barry K."/>
            <person name="Brewer H.M."/>
            <person name="Purvine S.O."/>
            <person name="Wright A.T."/>
            <person name="Boxma B."/>
            <person name="Van Alen T."/>
            <person name="Hackstein J.H."/>
            <person name="Baker S.E."/>
            <person name="Grigoriev I.V."/>
            <person name="O'Malley M.A."/>
        </authorList>
    </citation>
    <scope>NUCLEOTIDE SEQUENCE [LARGE SCALE GENOMIC DNA]</scope>
    <source>
        <strain evidence="1 2">S4</strain>
    </source>
</reference>
<organism evidence="1 2">
    <name type="scientific">Anaeromyces robustus</name>
    <dbReference type="NCBI Taxonomy" id="1754192"/>
    <lineage>
        <taxon>Eukaryota</taxon>
        <taxon>Fungi</taxon>
        <taxon>Fungi incertae sedis</taxon>
        <taxon>Chytridiomycota</taxon>
        <taxon>Chytridiomycota incertae sedis</taxon>
        <taxon>Neocallimastigomycetes</taxon>
        <taxon>Neocallimastigales</taxon>
        <taxon>Neocallimastigaceae</taxon>
        <taxon>Anaeromyces</taxon>
    </lineage>
</organism>
<evidence type="ECO:0000313" key="1">
    <source>
        <dbReference type="EMBL" id="ORX84654.1"/>
    </source>
</evidence>
<gene>
    <name evidence="1" type="ORF">BCR32DRAFT_276926</name>
</gene>
<evidence type="ECO:0000313" key="2">
    <source>
        <dbReference type="Proteomes" id="UP000193944"/>
    </source>
</evidence>
<dbReference type="AlphaFoldDB" id="A0A1Y1XGZ8"/>
<reference evidence="1 2" key="2">
    <citation type="submission" date="2016-08" db="EMBL/GenBank/DDBJ databases">
        <title>Pervasive Adenine N6-methylation of Active Genes in Fungi.</title>
        <authorList>
            <consortium name="DOE Joint Genome Institute"/>
            <person name="Mondo S.J."/>
            <person name="Dannebaum R.O."/>
            <person name="Kuo R.C."/>
            <person name="Labutti K."/>
            <person name="Haridas S."/>
            <person name="Kuo A."/>
            <person name="Salamov A."/>
            <person name="Ahrendt S.R."/>
            <person name="Lipzen A."/>
            <person name="Sullivan W."/>
            <person name="Andreopoulos W.B."/>
            <person name="Clum A."/>
            <person name="Lindquist E."/>
            <person name="Daum C."/>
            <person name="Ramamoorthy G.K."/>
            <person name="Gryganskyi A."/>
            <person name="Culley D."/>
            <person name="Magnuson J.K."/>
            <person name="James T.Y."/>
            <person name="O'Malley M.A."/>
            <person name="Stajich J.E."/>
            <person name="Spatafora J.W."/>
            <person name="Visel A."/>
            <person name="Grigoriev I.V."/>
        </authorList>
    </citation>
    <scope>NUCLEOTIDE SEQUENCE [LARGE SCALE GENOMIC DNA]</scope>
    <source>
        <strain evidence="1 2">S4</strain>
    </source>
</reference>
<sequence>MNFDDIIKFENKSFNEENNIKKHIKSNSDNNYNNNNNNNDIIASETEKLYNFPIYNNKVNLKSQCITMIHTHINKFVQDSFYYRINGKETPDVMNFLNNIKIIDKCIELAVLKYLNFECSNKKLL</sequence>